<sequence>MYWQLPEKLSSSMTISVSNEGNSSSTAVSGTSRTPGLLDAVTVAQPTGSSAEAVAAAALRDIANSDRQRITREVENRWIPQLSSKKEGLVAEGITWSSSEILREHLELRQRFPQARLMWSGEWSTFSYPDWWVTAVAIPHTNGQDANNWCSANRFDADHCFAKIVSTTLPIPGSTLGRK</sequence>
<organism evidence="1 2">
    <name type="scientific">Rhodococcus pyridinivorans</name>
    <dbReference type="NCBI Taxonomy" id="103816"/>
    <lineage>
        <taxon>Bacteria</taxon>
        <taxon>Bacillati</taxon>
        <taxon>Actinomycetota</taxon>
        <taxon>Actinomycetes</taxon>
        <taxon>Mycobacteriales</taxon>
        <taxon>Nocardiaceae</taxon>
        <taxon>Rhodococcus</taxon>
    </lineage>
</organism>
<evidence type="ECO:0000313" key="2">
    <source>
        <dbReference type="Proteomes" id="UP000593818"/>
    </source>
</evidence>
<dbReference type="EMBL" id="CP063450">
    <property type="protein sequence ID" value="QOW00152.1"/>
    <property type="molecule type" value="Genomic_DNA"/>
</dbReference>
<dbReference type="Proteomes" id="UP000593818">
    <property type="component" value="Chromosome"/>
</dbReference>
<dbReference type="AlphaFoldDB" id="A0A7M2XTA0"/>
<keyword evidence="2" id="KW-1185">Reference proteome</keyword>
<name>A0A7M2XTA0_9NOCA</name>
<proteinExistence type="predicted"/>
<reference evidence="1 2" key="1">
    <citation type="submission" date="2020-10" db="EMBL/GenBank/DDBJ databases">
        <title>Whole genome sequence of oil-degrading bacteria Rhodococcus pyridinivorans strain 5Ap.</title>
        <authorList>
            <person name="Akhremchuk A.E."/>
            <person name="Valentovich L.N."/>
            <person name="Charniauskaya M.I."/>
            <person name="Bukliarevich H.A."/>
            <person name="Titok M.A."/>
        </authorList>
    </citation>
    <scope>NUCLEOTIDE SEQUENCE [LARGE SCALE GENOMIC DNA]</scope>
    <source>
        <strain evidence="1 2">5Ap</strain>
    </source>
</reference>
<protein>
    <submittedName>
        <fullName evidence="1">Uncharacterized protein</fullName>
    </submittedName>
</protein>
<accession>A0A7M2XTA0</accession>
<gene>
    <name evidence="1" type="ORF">INP59_07325</name>
</gene>
<evidence type="ECO:0000313" key="1">
    <source>
        <dbReference type="EMBL" id="QOW00152.1"/>
    </source>
</evidence>